<evidence type="ECO:0000313" key="3">
    <source>
        <dbReference type="Proteomes" id="UP000476030"/>
    </source>
</evidence>
<sequence length="232" mass="25729">MMKHIRILPVTVVALGLIFSLKLSAVWTDAQGVLFDVEVAKAQASEAKEDVKPDAVATDTEEQVTAAEAASVDEAAREATVASTEPAVAHQYSKSEIAVLERLVDRRAELDRRNEELDMRDNLLKATETRIDEKINKLKEMEATLNSLLQAHDEQEKAQMDSLVKIYEKMKPKDAARIFNDLEMEILIDVASKIKEAKMASILAAMNGKRANKLTVELATRRQLPGADDDKS</sequence>
<feature type="coiled-coil region" evidence="1">
    <location>
        <begin position="100"/>
        <end position="158"/>
    </location>
</feature>
<dbReference type="Proteomes" id="UP000476030">
    <property type="component" value="Unassembled WGS sequence"/>
</dbReference>
<gene>
    <name evidence="2" type="ORF">GQE98_09155</name>
</gene>
<dbReference type="AlphaFoldDB" id="A0A6L8W823"/>
<organism evidence="2 3">
    <name type="scientific">Sneathiella litorea</name>
    <dbReference type="NCBI Taxonomy" id="2606216"/>
    <lineage>
        <taxon>Bacteria</taxon>
        <taxon>Pseudomonadati</taxon>
        <taxon>Pseudomonadota</taxon>
        <taxon>Alphaproteobacteria</taxon>
        <taxon>Sneathiellales</taxon>
        <taxon>Sneathiellaceae</taxon>
        <taxon>Sneathiella</taxon>
    </lineage>
</organism>
<proteinExistence type="predicted"/>
<evidence type="ECO:0000313" key="2">
    <source>
        <dbReference type="EMBL" id="MZR30799.1"/>
    </source>
</evidence>
<comment type="caution">
    <text evidence="2">The sequence shown here is derived from an EMBL/GenBank/DDBJ whole genome shotgun (WGS) entry which is preliminary data.</text>
</comment>
<evidence type="ECO:0000256" key="1">
    <source>
        <dbReference type="SAM" id="Coils"/>
    </source>
</evidence>
<keyword evidence="1" id="KW-0175">Coiled coil</keyword>
<dbReference type="RefSeq" id="WP_161315349.1">
    <property type="nucleotide sequence ID" value="NZ_WTUW01000002.1"/>
</dbReference>
<reference evidence="2 3" key="1">
    <citation type="submission" date="2019-12" db="EMBL/GenBank/DDBJ databases">
        <title>Snethiella sp. nov. sp. isolated from sea sand.</title>
        <authorList>
            <person name="Kim J."/>
            <person name="Jeong S.E."/>
            <person name="Jung H.S."/>
            <person name="Jeon C.O."/>
        </authorList>
    </citation>
    <scope>NUCLEOTIDE SEQUENCE [LARGE SCALE GENOMIC DNA]</scope>
    <source>
        <strain evidence="2 3">DP05</strain>
    </source>
</reference>
<protein>
    <recommendedName>
        <fullName evidence="4">Magnesium transporter MgtE intracellular domain-containing protein</fullName>
    </recommendedName>
</protein>
<evidence type="ECO:0008006" key="4">
    <source>
        <dbReference type="Google" id="ProtNLM"/>
    </source>
</evidence>
<keyword evidence="3" id="KW-1185">Reference proteome</keyword>
<name>A0A6L8W823_9PROT</name>
<dbReference type="EMBL" id="WTUW01000002">
    <property type="protein sequence ID" value="MZR30799.1"/>
    <property type="molecule type" value="Genomic_DNA"/>
</dbReference>
<dbReference type="SUPFAM" id="SSF158791">
    <property type="entry name" value="MgtE N-terminal domain-like"/>
    <property type="match status" value="1"/>
</dbReference>
<accession>A0A6L8W823</accession>